<organism evidence="5 6">
    <name type="scientific">Phytomonospora endophytica</name>
    <dbReference type="NCBI Taxonomy" id="714109"/>
    <lineage>
        <taxon>Bacteria</taxon>
        <taxon>Bacillati</taxon>
        <taxon>Actinomycetota</taxon>
        <taxon>Actinomycetes</taxon>
        <taxon>Micromonosporales</taxon>
        <taxon>Micromonosporaceae</taxon>
        <taxon>Phytomonospora</taxon>
    </lineage>
</organism>
<dbReference type="SUPFAM" id="SSF53822">
    <property type="entry name" value="Periplasmic binding protein-like I"/>
    <property type="match status" value="1"/>
</dbReference>
<evidence type="ECO:0000259" key="4">
    <source>
        <dbReference type="Pfam" id="PF13458"/>
    </source>
</evidence>
<dbReference type="InterPro" id="IPR051010">
    <property type="entry name" value="BCAA_transport"/>
</dbReference>
<evidence type="ECO:0000313" key="5">
    <source>
        <dbReference type="EMBL" id="MBB6037294.1"/>
    </source>
</evidence>
<evidence type="ECO:0000256" key="2">
    <source>
        <dbReference type="ARBA" id="ARBA00022729"/>
    </source>
</evidence>
<keyword evidence="6" id="KW-1185">Reference proteome</keyword>
<comment type="caution">
    <text evidence="5">The sequence shown here is derived from an EMBL/GenBank/DDBJ whole genome shotgun (WGS) entry which is preliminary data.</text>
</comment>
<feature type="signal peptide" evidence="3">
    <location>
        <begin position="1"/>
        <end position="23"/>
    </location>
</feature>
<accession>A0A841FN71</accession>
<name>A0A841FN71_9ACTN</name>
<evidence type="ECO:0000256" key="1">
    <source>
        <dbReference type="ARBA" id="ARBA00010062"/>
    </source>
</evidence>
<evidence type="ECO:0000256" key="3">
    <source>
        <dbReference type="SAM" id="SignalP"/>
    </source>
</evidence>
<protein>
    <submittedName>
        <fullName evidence="5">Branched-chain amino acid transport system substrate-binding protein</fullName>
    </submittedName>
</protein>
<keyword evidence="2 3" id="KW-0732">Signal</keyword>
<comment type="similarity">
    <text evidence="1">Belongs to the leucine-binding protein family.</text>
</comment>
<dbReference type="PANTHER" id="PTHR30483:SF6">
    <property type="entry name" value="PERIPLASMIC BINDING PROTEIN OF ABC TRANSPORTER FOR NATURAL AMINO ACIDS"/>
    <property type="match status" value="1"/>
</dbReference>
<dbReference type="RefSeq" id="WP_184790126.1">
    <property type="nucleotide sequence ID" value="NZ_BONT01000081.1"/>
</dbReference>
<dbReference type="AlphaFoldDB" id="A0A841FN71"/>
<feature type="chain" id="PRO_5032625032" evidence="3">
    <location>
        <begin position="24"/>
        <end position="393"/>
    </location>
</feature>
<dbReference type="EMBL" id="JACHGT010000012">
    <property type="protein sequence ID" value="MBB6037294.1"/>
    <property type="molecule type" value="Genomic_DNA"/>
</dbReference>
<dbReference type="Proteomes" id="UP000548476">
    <property type="component" value="Unassembled WGS sequence"/>
</dbReference>
<gene>
    <name evidence="5" type="ORF">HNR73_005170</name>
</gene>
<dbReference type="PANTHER" id="PTHR30483">
    <property type="entry name" value="LEUCINE-SPECIFIC-BINDING PROTEIN"/>
    <property type="match status" value="1"/>
</dbReference>
<feature type="domain" description="Leucine-binding protein" evidence="4">
    <location>
        <begin position="35"/>
        <end position="377"/>
    </location>
</feature>
<dbReference type="PROSITE" id="PS51257">
    <property type="entry name" value="PROKAR_LIPOPROTEIN"/>
    <property type="match status" value="1"/>
</dbReference>
<dbReference type="Pfam" id="PF13458">
    <property type="entry name" value="Peripla_BP_6"/>
    <property type="match status" value="1"/>
</dbReference>
<evidence type="ECO:0000313" key="6">
    <source>
        <dbReference type="Proteomes" id="UP000548476"/>
    </source>
</evidence>
<proteinExistence type="inferred from homology"/>
<reference evidence="5 6" key="1">
    <citation type="submission" date="2020-08" db="EMBL/GenBank/DDBJ databases">
        <title>Genomic Encyclopedia of Type Strains, Phase IV (KMG-IV): sequencing the most valuable type-strain genomes for metagenomic binning, comparative biology and taxonomic classification.</title>
        <authorList>
            <person name="Goeker M."/>
        </authorList>
    </citation>
    <scope>NUCLEOTIDE SEQUENCE [LARGE SCALE GENOMIC DNA]</scope>
    <source>
        <strain evidence="5 6">YIM 65646</strain>
    </source>
</reference>
<dbReference type="Gene3D" id="3.40.50.2300">
    <property type="match status" value="2"/>
</dbReference>
<sequence>MRTRVRTLVAVTTAALVGVTATACTGGDEGGSGDVTIGFVASLSGTYQTVGEDMRDGFQLYLDTHGGKFGGRTVDLRVADEGDGPATATPAAERLVQQDEVDALAGIVGGGSYAAIAALAQENELPLVGANGRPDLPDNSWLWHTSYISDEPGIAIAPYVKDNVDGPVYAIGPDYQGGHDELRGFVDTYTQLGGVLANPDGETKWTPFPQTTDFLPYLNEIAMTGAKAVYCFYAGKAAVDFVKQYAQSDAADIPLYGAFLTEGAVLAAQGDAAEGIRNVLNYSPDLDNPANRTFVAEWSAKFPRQPTTFAMASYDAAAVLDRAIATIPEDQEVTSAAINDAISGLGVIDSPRGTWQFNPTTHSPIQRWYLRQVAKDGEMLSNMLIEDLATVGN</sequence>
<dbReference type="InterPro" id="IPR028082">
    <property type="entry name" value="Peripla_BP_I"/>
</dbReference>
<dbReference type="CDD" id="cd20014">
    <property type="entry name" value="PBP1_RPA0668_benzoate-like"/>
    <property type="match status" value="1"/>
</dbReference>
<dbReference type="InterPro" id="IPR028081">
    <property type="entry name" value="Leu-bd"/>
</dbReference>